<proteinExistence type="predicted"/>
<comment type="caution">
    <text evidence="1">The sequence shown here is derived from an EMBL/GenBank/DDBJ whole genome shotgun (WGS) entry which is preliminary data.</text>
</comment>
<keyword evidence="2" id="KW-1185">Reference proteome</keyword>
<dbReference type="Proteomes" id="UP000606786">
    <property type="component" value="Unassembled WGS sequence"/>
</dbReference>
<reference evidence="1" key="1">
    <citation type="submission" date="2020-11" db="EMBL/GenBank/DDBJ databases">
        <authorList>
            <person name="Whitehead M."/>
        </authorList>
    </citation>
    <scope>NUCLEOTIDE SEQUENCE</scope>
    <source>
        <strain evidence="1">EGII</strain>
    </source>
</reference>
<protein>
    <submittedName>
        <fullName evidence="1">(Mediterranean fruit fly) hypothetical protein</fullName>
    </submittedName>
</protein>
<dbReference type="EMBL" id="CAJHJT010000056">
    <property type="protein sequence ID" value="CAD7015264.1"/>
    <property type="molecule type" value="Genomic_DNA"/>
</dbReference>
<accession>A0A811VJU7</accession>
<dbReference type="AlphaFoldDB" id="A0A811VJU7"/>
<sequence length="106" mass="11685">MQSIADSQHKYIPAYVCLLNSAAFLLGCTKPDSLAAANPTKQGNGSRAKQSKVANMRAAHQMFIVRAPACALIECLNMCILTFRNLHTYKFSKRVLSAFFSNEQSL</sequence>
<organism evidence="1 2">
    <name type="scientific">Ceratitis capitata</name>
    <name type="common">Mediterranean fruit fly</name>
    <name type="synonym">Tephritis capitata</name>
    <dbReference type="NCBI Taxonomy" id="7213"/>
    <lineage>
        <taxon>Eukaryota</taxon>
        <taxon>Metazoa</taxon>
        <taxon>Ecdysozoa</taxon>
        <taxon>Arthropoda</taxon>
        <taxon>Hexapoda</taxon>
        <taxon>Insecta</taxon>
        <taxon>Pterygota</taxon>
        <taxon>Neoptera</taxon>
        <taxon>Endopterygota</taxon>
        <taxon>Diptera</taxon>
        <taxon>Brachycera</taxon>
        <taxon>Muscomorpha</taxon>
        <taxon>Tephritoidea</taxon>
        <taxon>Tephritidae</taxon>
        <taxon>Ceratitis</taxon>
        <taxon>Ceratitis</taxon>
    </lineage>
</organism>
<name>A0A811VJU7_CERCA</name>
<evidence type="ECO:0000313" key="1">
    <source>
        <dbReference type="EMBL" id="CAD7015264.1"/>
    </source>
</evidence>
<evidence type="ECO:0000313" key="2">
    <source>
        <dbReference type="Proteomes" id="UP000606786"/>
    </source>
</evidence>
<gene>
    <name evidence="1" type="ORF">CCAP1982_LOCUS23212</name>
</gene>